<keyword evidence="2" id="KW-1185">Reference proteome</keyword>
<evidence type="ECO:0000313" key="1">
    <source>
        <dbReference type="EMBL" id="GAN81515.1"/>
    </source>
</evidence>
<protein>
    <submittedName>
        <fullName evidence="1">Uncharacterized protein</fullName>
    </submittedName>
</protein>
<proteinExistence type="predicted"/>
<organism evidence="1 2">
    <name type="scientific">Acidocella aminolytica 101 = DSM 11237</name>
    <dbReference type="NCBI Taxonomy" id="1120923"/>
    <lineage>
        <taxon>Bacteria</taxon>
        <taxon>Pseudomonadati</taxon>
        <taxon>Pseudomonadota</taxon>
        <taxon>Alphaproteobacteria</taxon>
        <taxon>Acetobacterales</taxon>
        <taxon>Acidocellaceae</taxon>
        <taxon>Acidocella</taxon>
    </lineage>
</organism>
<comment type="caution">
    <text evidence="1">The sequence shown here is derived from an EMBL/GenBank/DDBJ whole genome shotgun (WGS) entry which is preliminary data.</text>
</comment>
<dbReference type="RefSeq" id="WP_199444731.1">
    <property type="nucleotide sequence ID" value="NZ_BANC01000096.1"/>
</dbReference>
<dbReference type="STRING" id="1120923.SAMN02746095_03719"/>
<gene>
    <name evidence="1" type="ORF">Aam_098_007</name>
</gene>
<reference evidence="1 2" key="1">
    <citation type="submission" date="2012-11" db="EMBL/GenBank/DDBJ databases">
        <title>Whole genome sequence of Acidocella aminolytica 101 = DSM 11237.</title>
        <authorList>
            <person name="Azuma Y."/>
            <person name="Higashiura N."/>
            <person name="Hirakawa H."/>
            <person name="Matsushita K."/>
        </authorList>
    </citation>
    <scope>NUCLEOTIDE SEQUENCE [LARGE SCALE GENOMIC DNA]</scope>
    <source>
        <strain evidence="2">101 / DSM 11237</strain>
    </source>
</reference>
<dbReference type="Proteomes" id="UP000032668">
    <property type="component" value="Unassembled WGS sequence"/>
</dbReference>
<name>A0A0D6PIB0_9PROT</name>
<dbReference type="AlphaFoldDB" id="A0A0D6PIB0"/>
<accession>A0A0D6PIB0</accession>
<sequence length="103" mass="11733">MKAVQPSSVDDPNEALWRNLLHAARHDDGAAAKELLQAGFPIYYAEDDNPVDLLIKEHPSGRRELMRFDRARWLKRLCGGAVDREPGRRLTARRCTPTQAARR</sequence>
<dbReference type="EMBL" id="BANC01000096">
    <property type="protein sequence ID" value="GAN81515.1"/>
    <property type="molecule type" value="Genomic_DNA"/>
</dbReference>
<evidence type="ECO:0000313" key="2">
    <source>
        <dbReference type="Proteomes" id="UP000032668"/>
    </source>
</evidence>